<dbReference type="Pfam" id="PF12833">
    <property type="entry name" value="HTH_18"/>
    <property type="match status" value="1"/>
</dbReference>
<proteinExistence type="predicted"/>
<evidence type="ECO:0000313" key="6">
    <source>
        <dbReference type="Proteomes" id="UP000197068"/>
    </source>
</evidence>
<keyword evidence="3" id="KW-0804">Transcription</keyword>
<evidence type="ECO:0000313" key="5">
    <source>
        <dbReference type="EMBL" id="GAW94863.1"/>
    </source>
</evidence>
<dbReference type="PANTHER" id="PTHR43280:SF10">
    <property type="entry name" value="REGULATORY PROTEIN POCR"/>
    <property type="match status" value="1"/>
</dbReference>
<dbReference type="InterPro" id="IPR018062">
    <property type="entry name" value="HTH_AraC-typ_CS"/>
</dbReference>
<evidence type="ECO:0000256" key="3">
    <source>
        <dbReference type="ARBA" id="ARBA00023163"/>
    </source>
</evidence>
<sequence length="286" mass="32677">MAILKAKEYFGVIGHNKNSLNEVCHRLDDKLAFKIIPSLEHIKKLNGSLGAIAYVMDCHSELHCYNIETISRDFSKKSLYILSACISIPMLHHALKLGVKDVFHLPMNNQALTNLLVELNETTDIDCFEQESITSDFMPAIEELISHPLEGLFELIEQHFFDAPSLKQASNSLYLSPSRISHMFKDLCGVGYCQYILCRRLEESEYLLRQENSSVTNVSFAVGFSNPSHFCRSFKEHLGLTPTAYIKKELGIELSCLYQRYQKLRMELLPITKIQQAKNRRLSALN</sequence>
<dbReference type="Gene3D" id="1.10.10.60">
    <property type="entry name" value="Homeodomain-like"/>
    <property type="match status" value="2"/>
</dbReference>
<feature type="domain" description="HTH araC/xylS-type" evidence="4">
    <location>
        <begin position="150"/>
        <end position="248"/>
    </location>
</feature>
<reference evidence="5 6" key="1">
    <citation type="submission" date="2017-06" db="EMBL/GenBank/DDBJ databases">
        <title>Whole Genome Sequences of Colwellia marinimaniae MTCD1.</title>
        <authorList>
            <person name="Kusumoto H."/>
            <person name="Inoue M."/>
            <person name="Tanikawa K."/>
            <person name="Maeji H."/>
            <person name="Cameron J.H."/>
            <person name="Bartlett D.H."/>
        </authorList>
    </citation>
    <scope>NUCLEOTIDE SEQUENCE [LARGE SCALE GENOMIC DNA]</scope>
    <source>
        <strain evidence="5 6">MTCD1</strain>
    </source>
</reference>
<dbReference type="InterPro" id="IPR020449">
    <property type="entry name" value="Tscrpt_reg_AraC-type_HTH"/>
</dbReference>
<keyword evidence="1" id="KW-0805">Transcription regulation</keyword>
<dbReference type="RefSeq" id="WP_057179967.1">
    <property type="nucleotide sequence ID" value="NZ_BDQM01000002.1"/>
</dbReference>
<dbReference type="PROSITE" id="PS00041">
    <property type="entry name" value="HTH_ARAC_FAMILY_1"/>
    <property type="match status" value="1"/>
</dbReference>
<gene>
    <name evidence="5" type="ORF">MTCD1_00461</name>
</gene>
<dbReference type="SMART" id="SM00342">
    <property type="entry name" value="HTH_ARAC"/>
    <property type="match status" value="1"/>
</dbReference>
<evidence type="ECO:0000256" key="1">
    <source>
        <dbReference type="ARBA" id="ARBA00023015"/>
    </source>
</evidence>
<evidence type="ECO:0000256" key="2">
    <source>
        <dbReference type="ARBA" id="ARBA00023125"/>
    </source>
</evidence>
<dbReference type="PROSITE" id="PS01124">
    <property type="entry name" value="HTH_ARAC_FAMILY_2"/>
    <property type="match status" value="1"/>
</dbReference>
<dbReference type="InterPro" id="IPR009057">
    <property type="entry name" value="Homeodomain-like_sf"/>
</dbReference>
<dbReference type="EMBL" id="BDQM01000002">
    <property type="protein sequence ID" value="GAW94863.1"/>
    <property type="molecule type" value="Genomic_DNA"/>
</dbReference>
<evidence type="ECO:0000259" key="4">
    <source>
        <dbReference type="PROSITE" id="PS01124"/>
    </source>
</evidence>
<name>A0ABQ0MR65_9GAMM</name>
<dbReference type="InterPro" id="IPR018060">
    <property type="entry name" value="HTH_AraC"/>
</dbReference>
<keyword evidence="6" id="KW-1185">Reference proteome</keyword>
<protein>
    <submittedName>
        <fullName evidence="5">AraC family transcriptional regulator</fullName>
    </submittedName>
</protein>
<keyword evidence="2" id="KW-0238">DNA-binding</keyword>
<dbReference type="PANTHER" id="PTHR43280">
    <property type="entry name" value="ARAC-FAMILY TRANSCRIPTIONAL REGULATOR"/>
    <property type="match status" value="1"/>
</dbReference>
<dbReference type="Proteomes" id="UP000197068">
    <property type="component" value="Unassembled WGS sequence"/>
</dbReference>
<accession>A0ABQ0MR65</accession>
<dbReference type="PRINTS" id="PR00032">
    <property type="entry name" value="HTHARAC"/>
</dbReference>
<dbReference type="SUPFAM" id="SSF46689">
    <property type="entry name" value="Homeodomain-like"/>
    <property type="match status" value="1"/>
</dbReference>
<organism evidence="5 6">
    <name type="scientific">Colwellia marinimaniae</name>
    <dbReference type="NCBI Taxonomy" id="1513592"/>
    <lineage>
        <taxon>Bacteria</taxon>
        <taxon>Pseudomonadati</taxon>
        <taxon>Pseudomonadota</taxon>
        <taxon>Gammaproteobacteria</taxon>
        <taxon>Alteromonadales</taxon>
        <taxon>Colwelliaceae</taxon>
        <taxon>Colwellia</taxon>
    </lineage>
</organism>
<comment type="caution">
    <text evidence="5">The sequence shown here is derived from an EMBL/GenBank/DDBJ whole genome shotgun (WGS) entry which is preliminary data.</text>
</comment>